<dbReference type="GO" id="GO:0006935">
    <property type="term" value="P:chemotaxis"/>
    <property type="evidence" value="ECO:0007669"/>
    <property type="project" value="InterPro"/>
</dbReference>
<dbReference type="GO" id="GO:0016020">
    <property type="term" value="C:membrane"/>
    <property type="evidence" value="ECO:0007669"/>
    <property type="project" value="InterPro"/>
</dbReference>
<reference evidence="5 6" key="1">
    <citation type="submission" date="2016-10" db="EMBL/GenBank/DDBJ databases">
        <authorList>
            <person name="de Groot N.N."/>
        </authorList>
    </citation>
    <scope>NUCLEOTIDE SEQUENCE [LARGE SCALE GENOMIC DNA]</scope>
    <source>
        <strain evidence="5 6">DSM 9179</strain>
    </source>
</reference>
<dbReference type="Pfam" id="PF13682">
    <property type="entry name" value="CZB"/>
    <property type="match status" value="1"/>
</dbReference>
<evidence type="ECO:0000256" key="2">
    <source>
        <dbReference type="ARBA" id="ARBA00029447"/>
    </source>
</evidence>
<sequence>MFNQTKKLEIIKNENYQKNLIERLNTLCTISDVYNQEKGDNGYLEASNELEEAINRLIKVKTNQVKALFLKNSEMIEYVTQMDYIKEMVDNIDTQRNSVQDVSSSSEQMSHAIEEVAIYVQDSLVTTNNTISMSTESLQTINKSFDYIYKSFDQITVVQNKMHTVVEETKEIENIVNIINDVAEQTNLLSLNASIEAARAGEKGKGFAVVADEIKKLAENTKESANYIRKMVKKLRDEIGISEDVIIGAVKIFSEGKNSIDEATSSMSKMEVALKSIGDSFDGISANIEEQTATTQEISARLAEINNQTSSLYDSCMQTGHGIYDFSELAEDSRNIGRPLFKDFHGNDMFIGMISEHLLWKWKVYNVVCGFIKIEEKSINEYTECTLGKLLEHLKSSNSNSPMIKLYEPHKNVHFYSKKIIRDVNNKDRSNIENDIKQLNANMAILLDGLKNAK</sequence>
<proteinExistence type="inferred from homology"/>
<feature type="domain" description="Methyl-accepting transducer" evidence="4">
    <location>
        <begin position="85"/>
        <end position="306"/>
    </location>
</feature>
<dbReference type="SUPFAM" id="SSF58104">
    <property type="entry name" value="Methyl-accepting chemotaxis protein (MCP) signaling domain"/>
    <property type="match status" value="1"/>
</dbReference>
<dbReference type="Proteomes" id="UP000199701">
    <property type="component" value="Unassembled WGS sequence"/>
</dbReference>
<dbReference type="GO" id="GO:0007165">
    <property type="term" value="P:signal transduction"/>
    <property type="evidence" value="ECO:0007669"/>
    <property type="project" value="UniProtKB-KW"/>
</dbReference>
<evidence type="ECO:0000259" key="4">
    <source>
        <dbReference type="PROSITE" id="PS50111"/>
    </source>
</evidence>
<keyword evidence="1 3" id="KW-0807">Transducer</keyword>
<evidence type="ECO:0000313" key="6">
    <source>
        <dbReference type="Proteomes" id="UP000199701"/>
    </source>
</evidence>
<dbReference type="CDD" id="cd11386">
    <property type="entry name" value="MCP_signal"/>
    <property type="match status" value="1"/>
</dbReference>
<dbReference type="PANTHER" id="PTHR32089">
    <property type="entry name" value="METHYL-ACCEPTING CHEMOTAXIS PROTEIN MCPB"/>
    <property type="match status" value="1"/>
</dbReference>
<comment type="similarity">
    <text evidence="2">Belongs to the methyl-accepting chemotaxis (MCP) protein family.</text>
</comment>
<protein>
    <submittedName>
        <fullName evidence="5">Methyl-accepting chemotaxis protein</fullName>
    </submittedName>
</protein>
<dbReference type="RefSeq" id="WP_092453744.1">
    <property type="nucleotide sequence ID" value="NZ_FOJI01000007.1"/>
</dbReference>
<dbReference type="AlphaFoldDB" id="A0A1I0QAG4"/>
<dbReference type="GO" id="GO:0004888">
    <property type="term" value="F:transmembrane signaling receptor activity"/>
    <property type="evidence" value="ECO:0007669"/>
    <property type="project" value="InterPro"/>
</dbReference>
<keyword evidence="6" id="KW-1185">Reference proteome</keyword>
<dbReference type="SMART" id="SM00283">
    <property type="entry name" value="MA"/>
    <property type="match status" value="1"/>
</dbReference>
<dbReference type="Gene3D" id="1.20.120.30">
    <property type="entry name" value="Aspartate receptor, ligand-binding domain"/>
    <property type="match status" value="1"/>
</dbReference>
<organism evidence="5 6">
    <name type="scientific">[Clostridium] fimetarium</name>
    <dbReference type="NCBI Taxonomy" id="99656"/>
    <lineage>
        <taxon>Bacteria</taxon>
        <taxon>Bacillati</taxon>
        <taxon>Bacillota</taxon>
        <taxon>Clostridia</taxon>
        <taxon>Lachnospirales</taxon>
        <taxon>Lachnospiraceae</taxon>
    </lineage>
</organism>
<dbReference type="PROSITE" id="PS50111">
    <property type="entry name" value="CHEMOTAXIS_TRANSDUC_2"/>
    <property type="match status" value="1"/>
</dbReference>
<dbReference type="InterPro" id="IPR025991">
    <property type="entry name" value="Chemoreceptor_zinc-bind_dom"/>
</dbReference>
<dbReference type="STRING" id="99656.SAMN05421659_107138"/>
<gene>
    <name evidence="5" type="ORF">SAMN05421659_107138</name>
</gene>
<dbReference type="EMBL" id="FOJI01000007">
    <property type="protein sequence ID" value="SEW24008.1"/>
    <property type="molecule type" value="Genomic_DNA"/>
</dbReference>
<evidence type="ECO:0000256" key="1">
    <source>
        <dbReference type="ARBA" id="ARBA00023224"/>
    </source>
</evidence>
<dbReference type="PANTHER" id="PTHR32089:SF112">
    <property type="entry name" value="LYSOZYME-LIKE PROTEIN-RELATED"/>
    <property type="match status" value="1"/>
</dbReference>
<evidence type="ECO:0000313" key="5">
    <source>
        <dbReference type="EMBL" id="SEW24008.1"/>
    </source>
</evidence>
<dbReference type="Gene3D" id="1.10.287.950">
    <property type="entry name" value="Methyl-accepting chemotaxis protein"/>
    <property type="match status" value="1"/>
</dbReference>
<evidence type="ECO:0000256" key="3">
    <source>
        <dbReference type="PROSITE-ProRule" id="PRU00284"/>
    </source>
</evidence>
<name>A0A1I0QAG4_9FIRM</name>
<dbReference type="InterPro" id="IPR004089">
    <property type="entry name" value="MCPsignal_dom"/>
</dbReference>
<accession>A0A1I0QAG4</accession>
<dbReference type="OrthoDB" id="9816519at2"/>
<dbReference type="Pfam" id="PF00015">
    <property type="entry name" value="MCPsignal"/>
    <property type="match status" value="1"/>
</dbReference>
<dbReference type="InterPro" id="IPR004090">
    <property type="entry name" value="Chemotax_Me-accpt_rcpt"/>
</dbReference>
<dbReference type="PRINTS" id="PR00260">
    <property type="entry name" value="CHEMTRNSDUCR"/>
</dbReference>